<dbReference type="EMBL" id="CM007650">
    <property type="protein sequence ID" value="ONM54870.1"/>
    <property type="molecule type" value="Genomic_DNA"/>
</dbReference>
<reference evidence="2" key="1">
    <citation type="submission" date="2015-12" db="EMBL/GenBank/DDBJ databases">
        <title>Update maize B73 reference genome by single molecule sequencing technologies.</title>
        <authorList>
            <consortium name="Maize Genome Sequencing Project"/>
            <person name="Ware D."/>
        </authorList>
    </citation>
    <scope>NUCLEOTIDE SEQUENCE [LARGE SCALE GENOMIC DNA]</scope>
    <source>
        <tissue evidence="2">Seedling</tissue>
    </source>
</reference>
<evidence type="ECO:0000313" key="2">
    <source>
        <dbReference type="EMBL" id="ONM54870.1"/>
    </source>
</evidence>
<dbReference type="AlphaFoldDB" id="A0A1D6I403"/>
<dbReference type="InterPro" id="IPR046341">
    <property type="entry name" value="SET_dom_sf"/>
</dbReference>
<dbReference type="GO" id="GO:0005634">
    <property type="term" value="C:nucleus"/>
    <property type="evidence" value="ECO:0007669"/>
    <property type="project" value="InterPro"/>
</dbReference>
<gene>
    <name evidence="2" type="ORF">ZEAMMB73_Zm00001d020404</name>
</gene>
<dbReference type="SUPFAM" id="SSF82199">
    <property type="entry name" value="SET domain"/>
    <property type="match status" value="1"/>
</dbReference>
<protein>
    <submittedName>
        <fullName evidence="2">Uncharacterized protein</fullName>
    </submittedName>
</protein>
<accession>A0A1D6I403</accession>
<dbReference type="InterPro" id="IPR006560">
    <property type="entry name" value="AWS_dom"/>
</dbReference>
<keyword evidence="1" id="KW-0949">S-adenosyl-L-methionine</keyword>
<dbReference type="ExpressionAtlas" id="A0A1D6I403">
    <property type="expression patterns" value="baseline and differential"/>
</dbReference>
<dbReference type="PROSITE" id="PS51215">
    <property type="entry name" value="AWS"/>
    <property type="match status" value="1"/>
</dbReference>
<dbReference type="GO" id="GO:0042054">
    <property type="term" value="F:histone methyltransferase activity"/>
    <property type="evidence" value="ECO:0007669"/>
    <property type="project" value="InterPro"/>
</dbReference>
<sequence length="151" mass="17189">MASNVVGLRSAASPLLYHFLKVYFTERYIEYYGISCHCKPSLLGSSVVCGRDCYCSMLFSCCSSQCECDITSTNKSFQHRPLTKTKLVNPNRGGLTMVKEILRILGTLQKSGTITVEKRGHSEFSEVLPRLPITVFWPYIRRFLEDNNEIF</sequence>
<proteinExistence type="predicted"/>
<name>A0A1D6I403_MAIZE</name>
<organism evidence="2">
    <name type="scientific">Zea mays</name>
    <name type="common">Maize</name>
    <dbReference type="NCBI Taxonomy" id="4577"/>
    <lineage>
        <taxon>Eukaryota</taxon>
        <taxon>Viridiplantae</taxon>
        <taxon>Streptophyta</taxon>
        <taxon>Embryophyta</taxon>
        <taxon>Tracheophyta</taxon>
        <taxon>Spermatophyta</taxon>
        <taxon>Magnoliopsida</taxon>
        <taxon>Liliopsida</taxon>
        <taxon>Poales</taxon>
        <taxon>Poaceae</taxon>
        <taxon>PACMAD clade</taxon>
        <taxon>Panicoideae</taxon>
        <taxon>Andropogonodae</taxon>
        <taxon>Andropogoneae</taxon>
        <taxon>Tripsacinae</taxon>
        <taxon>Zea</taxon>
    </lineage>
</organism>
<evidence type="ECO:0000256" key="1">
    <source>
        <dbReference type="ARBA" id="ARBA00022691"/>
    </source>
</evidence>